<dbReference type="EMBL" id="QFQB01000055">
    <property type="protein sequence ID" value="PZQ45280.1"/>
    <property type="molecule type" value="Genomic_DNA"/>
</dbReference>
<dbReference type="Proteomes" id="UP000249417">
    <property type="component" value="Unassembled WGS sequence"/>
</dbReference>
<accession>A0A2W5Q1R8</accession>
<protein>
    <submittedName>
        <fullName evidence="1">Uncharacterized protein</fullName>
    </submittedName>
</protein>
<organism evidence="1 2">
    <name type="scientific">Micavibrio aeruginosavorus</name>
    <dbReference type="NCBI Taxonomy" id="349221"/>
    <lineage>
        <taxon>Bacteria</taxon>
        <taxon>Pseudomonadati</taxon>
        <taxon>Bdellovibrionota</taxon>
        <taxon>Bdellovibrionia</taxon>
        <taxon>Bdellovibrionales</taxon>
        <taxon>Pseudobdellovibrionaceae</taxon>
        <taxon>Micavibrio</taxon>
    </lineage>
</organism>
<proteinExistence type="predicted"/>
<name>A0A2W5Q1R8_9BACT</name>
<evidence type="ECO:0000313" key="1">
    <source>
        <dbReference type="EMBL" id="PZQ45280.1"/>
    </source>
</evidence>
<dbReference type="AlphaFoldDB" id="A0A2W5Q1R8"/>
<evidence type="ECO:0000313" key="2">
    <source>
        <dbReference type="Proteomes" id="UP000249417"/>
    </source>
</evidence>
<sequence length="109" mass="11649">MYNKRMANGVSDKPVTLGGLILKAQKEGKSLSAVSGALEDSQTKLADTVSLSAGARAKIDDARKVDAHLRVFGAFVKLLNAPQYGISPAKYGLEETLGKIKNSLFNREV</sequence>
<gene>
    <name evidence="1" type="ORF">DI551_07820</name>
</gene>
<reference evidence="1 2" key="1">
    <citation type="submission" date="2017-08" db="EMBL/GenBank/DDBJ databases">
        <title>Infants hospitalized years apart are colonized by the same room-sourced microbial strains.</title>
        <authorList>
            <person name="Brooks B."/>
            <person name="Olm M.R."/>
            <person name="Firek B.A."/>
            <person name="Baker R."/>
            <person name="Thomas B.C."/>
            <person name="Morowitz M.J."/>
            <person name="Banfield J.F."/>
        </authorList>
    </citation>
    <scope>NUCLEOTIDE SEQUENCE [LARGE SCALE GENOMIC DNA]</scope>
    <source>
        <strain evidence="1">S2_005_002_R2_29</strain>
    </source>
</reference>
<comment type="caution">
    <text evidence="1">The sequence shown here is derived from an EMBL/GenBank/DDBJ whole genome shotgun (WGS) entry which is preliminary data.</text>
</comment>